<keyword evidence="2" id="KW-0812">Transmembrane</keyword>
<feature type="compositionally biased region" description="Polar residues" evidence="1">
    <location>
        <begin position="93"/>
        <end position="103"/>
    </location>
</feature>
<proteinExistence type="predicted"/>
<evidence type="ECO:0000256" key="2">
    <source>
        <dbReference type="SAM" id="Phobius"/>
    </source>
</evidence>
<sequence length="754" mass="84921">MLLPAFKDDLTLGANGLLGCFIDNQGEVISDGFDFRCWWTASRKFSDKRVVMALNPRKPLTTKELEDILNSSVFSKDNDSINNDKIDTVTVCGTNSESHSPAKSPSPPLEVSVSRGSSPLSDTFIECTANPDGSVVAVVTPNKEIPSTSQLPVSSKRRLFTSTPVAKRRRIIMSDSPSDDPDDPEYKAADDSSDDSSDSSDGGAPPSQASTAPPSQASTASPSQTSPPTQDSSGPTATPSTSAKHLFQLSPGQCRPSDKTVWSRTPLTTHRSTTQNTQTYRKGLTAKSHNAESFLDFFKLIVDEDMVQSIVTHTNIRIDILAPKFRNQPHASVNHAFPEEIWALIGILIISGAKQDNKKTLADMFSIMHGPLIYRAGMSENRFKFLLRALRFDEHDTREERMSRDRLAPFRNIWEKFIKNCKEGYIPGSDITVDEQMLGFRGRCPFRYYMSKKTQKYGLKIIIACDAKEYYMLNGIVDLGKQRTEKVAPGKIGEYYTMKLVEPYLDCGKTITTDNWFTSMSLANELHKRQTTLVGTLRRKGYVPNAMINLKIERPLQSSIFLYKENLTMLSYKPKRHKIVLMISSKHNTPEIAENKKPKMIHYYNEMKGGVDVLDNMCARYSCSRKTQRWPLCLFYGMLNIAVTNAFILCRMKRGIKIRRLFMQTLAGELVRPWAEMRLQQRGMKSSVKFIIKSCFNITCDRPPNETIAAGPHTKRRCKICPYKKAKQTRTVCSYCDKPVCPVHSHVTCNECED</sequence>
<protein>
    <recommendedName>
        <fullName evidence="3">PiggyBac transposable element-derived protein domain-containing protein</fullName>
    </recommendedName>
</protein>
<reference evidence="4" key="1">
    <citation type="submission" date="2023-10" db="EMBL/GenBank/DDBJ databases">
        <title>Genome assemblies of two species of porcelain crab, Petrolisthes cinctipes and Petrolisthes manimaculis (Anomura: Porcellanidae).</title>
        <authorList>
            <person name="Angst P."/>
        </authorList>
    </citation>
    <scope>NUCLEOTIDE SEQUENCE</scope>
    <source>
        <strain evidence="4">PB745_01</strain>
        <tissue evidence="4">Gill</tissue>
    </source>
</reference>
<feature type="domain" description="PiggyBac transposable element-derived protein" evidence="3">
    <location>
        <begin position="296"/>
        <end position="647"/>
    </location>
</feature>
<evidence type="ECO:0000259" key="3">
    <source>
        <dbReference type="Pfam" id="PF13843"/>
    </source>
</evidence>
<dbReference type="Pfam" id="PF13843">
    <property type="entry name" value="DDE_Tnp_1_7"/>
    <property type="match status" value="1"/>
</dbReference>
<dbReference type="PANTHER" id="PTHR46599">
    <property type="entry name" value="PIGGYBAC TRANSPOSABLE ELEMENT-DERIVED PROTEIN 4"/>
    <property type="match status" value="1"/>
</dbReference>
<evidence type="ECO:0000313" key="4">
    <source>
        <dbReference type="EMBL" id="KAK3868787.1"/>
    </source>
</evidence>
<keyword evidence="5" id="KW-1185">Reference proteome</keyword>
<dbReference type="PROSITE" id="PS51257">
    <property type="entry name" value="PROKAR_LIPOPROTEIN"/>
    <property type="match status" value="1"/>
</dbReference>
<dbReference type="AlphaFoldDB" id="A0AAE1F8U7"/>
<gene>
    <name evidence="4" type="ORF">Pcinc_025825</name>
</gene>
<feature type="compositionally biased region" description="Low complexity" evidence="1">
    <location>
        <begin position="199"/>
        <end position="243"/>
    </location>
</feature>
<comment type="caution">
    <text evidence="4">The sequence shown here is derived from an EMBL/GenBank/DDBJ whole genome shotgun (WGS) entry which is preliminary data.</text>
</comment>
<evidence type="ECO:0000313" key="5">
    <source>
        <dbReference type="Proteomes" id="UP001286313"/>
    </source>
</evidence>
<name>A0AAE1F8U7_PETCI</name>
<dbReference type="PANTHER" id="PTHR46599:SF6">
    <property type="entry name" value="DUAL SPECIFICITY PHOSPHATASE 26"/>
    <property type="match status" value="1"/>
</dbReference>
<organism evidence="4 5">
    <name type="scientific">Petrolisthes cinctipes</name>
    <name type="common">Flat porcelain crab</name>
    <dbReference type="NCBI Taxonomy" id="88211"/>
    <lineage>
        <taxon>Eukaryota</taxon>
        <taxon>Metazoa</taxon>
        <taxon>Ecdysozoa</taxon>
        <taxon>Arthropoda</taxon>
        <taxon>Crustacea</taxon>
        <taxon>Multicrustacea</taxon>
        <taxon>Malacostraca</taxon>
        <taxon>Eumalacostraca</taxon>
        <taxon>Eucarida</taxon>
        <taxon>Decapoda</taxon>
        <taxon>Pleocyemata</taxon>
        <taxon>Anomura</taxon>
        <taxon>Galatheoidea</taxon>
        <taxon>Porcellanidae</taxon>
        <taxon>Petrolisthes</taxon>
    </lineage>
</organism>
<feature type="region of interest" description="Disordered" evidence="1">
    <location>
        <begin position="162"/>
        <end position="278"/>
    </location>
</feature>
<feature type="compositionally biased region" description="Low complexity" evidence="1">
    <location>
        <begin position="268"/>
        <end position="278"/>
    </location>
</feature>
<dbReference type="Proteomes" id="UP001286313">
    <property type="component" value="Unassembled WGS sequence"/>
</dbReference>
<dbReference type="EMBL" id="JAWQEG010002943">
    <property type="protein sequence ID" value="KAK3868787.1"/>
    <property type="molecule type" value="Genomic_DNA"/>
</dbReference>
<feature type="region of interest" description="Disordered" evidence="1">
    <location>
        <begin position="93"/>
        <end position="117"/>
    </location>
</feature>
<keyword evidence="2" id="KW-0472">Membrane</keyword>
<dbReference type="InterPro" id="IPR029526">
    <property type="entry name" value="PGBD"/>
</dbReference>
<accession>A0AAE1F8U7</accession>
<feature type="transmembrane region" description="Helical" evidence="2">
    <location>
        <begin position="629"/>
        <end position="650"/>
    </location>
</feature>
<keyword evidence="2" id="KW-1133">Transmembrane helix</keyword>
<evidence type="ECO:0000256" key="1">
    <source>
        <dbReference type="SAM" id="MobiDB-lite"/>
    </source>
</evidence>